<evidence type="ECO:0000313" key="1">
    <source>
        <dbReference type="EMBL" id="SNT06884.1"/>
    </source>
</evidence>
<dbReference type="OrthoDB" id="8758376at2"/>
<dbReference type="EMBL" id="FZOT01000013">
    <property type="protein sequence ID" value="SNT06884.1"/>
    <property type="molecule type" value="Genomic_DNA"/>
</dbReference>
<dbReference type="AlphaFoldDB" id="A0A239JQ28"/>
<gene>
    <name evidence="1" type="ORF">SAMN06265795_1138</name>
</gene>
<accession>A0A239JQ28</accession>
<dbReference type="Proteomes" id="UP000198284">
    <property type="component" value="Unassembled WGS sequence"/>
</dbReference>
<protein>
    <submittedName>
        <fullName evidence="1">Uncharacterized protein</fullName>
    </submittedName>
</protein>
<sequence length="71" mass="8099">MPIAQYTRSTGKRLTYTIEYDQAEYFIQRDGEMKKSVPDVLQSAMDPHEATPELMLKMAQADIEALNGMTE</sequence>
<proteinExistence type="predicted"/>
<evidence type="ECO:0000313" key="2">
    <source>
        <dbReference type="Proteomes" id="UP000198284"/>
    </source>
</evidence>
<name>A0A239JQ28_9BURK</name>
<organism evidence="1 2">
    <name type="scientific">Noviherbaspirillum humi</name>
    <dbReference type="NCBI Taxonomy" id="1688639"/>
    <lineage>
        <taxon>Bacteria</taxon>
        <taxon>Pseudomonadati</taxon>
        <taxon>Pseudomonadota</taxon>
        <taxon>Betaproteobacteria</taxon>
        <taxon>Burkholderiales</taxon>
        <taxon>Oxalobacteraceae</taxon>
        <taxon>Noviherbaspirillum</taxon>
    </lineage>
</organism>
<reference evidence="1 2" key="1">
    <citation type="submission" date="2017-06" db="EMBL/GenBank/DDBJ databases">
        <authorList>
            <person name="Kim H.J."/>
            <person name="Triplett B.A."/>
        </authorList>
    </citation>
    <scope>NUCLEOTIDE SEQUENCE [LARGE SCALE GENOMIC DNA]</scope>
    <source>
        <strain evidence="1 2">U15</strain>
    </source>
</reference>
<keyword evidence="2" id="KW-1185">Reference proteome</keyword>
<dbReference type="RefSeq" id="WP_089400515.1">
    <property type="nucleotide sequence ID" value="NZ_FZOT01000013.1"/>
</dbReference>